<dbReference type="InterPro" id="IPR043519">
    <property type="entry name" value="NT_sf"/>
</dbReference>
<dbReference type="GO" id="GO:0005886">
    <property type="term" value="C:plasma membrane"/>
    <property type="evidence" value="ECO:0007669"/>
    <property type="project" value="TreeGrafter"/>
</dbReference>
<dbReference type="InterPro" id="IPR003607">
    <property type="entry name" value="HD/PDEase_dom"/>
</dbReference>
<comment type="pathway">
    <text evidence="1">Purine metabolism.</text>
</comment>
<evidence type="ECO:0000259" key="3">
    <source>
        <dbReference type="PROSITE" id="PS51831"/>
    </source>
</evidence>
<dbReference type="InterPro" id="IPR033655">
    <property type="entry name" value="TGS_RelA/SpoT"/>
</dbReference>
<keyword evidence="6" id="KW-1185">Reference proteome</keyword>
<dbReference type="GO" id="GO:0015969">
    <property type="term" value="P:guanosine tetraphosphate metabolic process"/>
    <property type="evidence" value="ECO:0007669"/>
    <property type="project" value="InterPro"/>
</dbReference>
<keyword evidence="5" id="KW-0418">Kinase</keyword>
<protein>
    <submittedName>
        <fullName evidence="5">GTP pyrophosphokinase</fullName>
    </submittedName>
</protein>
<dbReference type="InterPro" id="IPR006674">
    <property type="entry name" value="HD_domain"/>
</dbReference>
<feature type="domain" description="TGS" evidence="4">
    <location>
        <begin position="401"/>
        <end position="462"/>
    </location>
</feature>
<feature type="domain" description="HD" evidence="3">
    <location>
        <begin position="57"/>
        <end position="156"/>
    </location>
</feature>
<dbReference type="PROSITE" id="PS51831">
    <property type="entry name" value="HD"/>
    <property type="match status" value="1"/>
</dbReference>
<sequence>MNVETEKDKQLVLDAYEALLKDCKRSHAEESRKMIEKAFQFAWKAHRGVRRKSGEPYILHPIEVAHIAAKEMGLGTKSIVAALLHDVVEDTDYTVEDIENLFGEKVSQIVDGLTKIKGVFDQKTSMQAENFRKMLLTLSDDLRVILIKMADRLHNMRTLNSMPLRKQMKIAGETLFLFAPLAHRMGLYSIKTELENLSLKYEHPDDYNLIDEKIKEQEARQAKLIERIIAPIEVKLQDNNIRCSIKNRPRSIYSIWTKMQTQNVSVEEIYDLVSVRVVFKPEEGIPEKNQCWNIYSLITDIYKPKPERIRDWVSTPKANGYEALHVTAMGPQGNWVEFQIRTERMDDIAEKGFAVHSKYNTNGSGDSELDKWLKDVREILDNPEADAMAFLDEFKLNLFSQEIQVFTPKGHIKTLPKNATTLDFAYEIHTDIGNQCIGAKVNHRLVPLSHVLKSGDQVEILTSEKQSPKHEWTEFVVTAKAKSKIKAAFKKERKEYTSKGARMVEDQLLEVGLQLNAKALRKMLEHYKLSGKEELFYKVGVGKIDINEIEAIVRRKSRSKFIKYWRLNFFGDRDKKETKEEEETVEEVVEDEKPTIDKKKTFMLSEMAANESYKIATCCKPIPGDEVLGYLDMANNVTIHKRKCPNALKLMSSQGDRILAADWTSHRLMSFLAVIELSGIDKIGIVNEVTNIISKDHDVNMRSLHFESHDGVFEGLIHLYVHNTEDLNNLIVKLIKIKGLDNVKRIENIEEYS</sequence>
<dbReference type="InterPro" id="IPR045600">
    <property type="entry name" value="RelA/SpoT_AH_RIS"/>
</dbReference>
<evidence type="ECO:0000259" key="4">
    <source>
        <dbReference type="PROSITE" id="PS51880"/>
    </source>
</evidence>
<gene>
    <name evidence="5" type="ORF">DF185_14690</name>
</gene>
<dbReference type="CDD" id="cd00077">
    <property type="entry name" value="HDc"/>
    <property type="match status" value="1"/>
</dbReference>
<dbReference type="Gene3D" id="3.10.20.30">
    <property type="match status" value="1"/>
</dbReference>
<evidence type="ECO:0000256" key="2">
    <source>
        <dbReference type="RuleBase" id="RU003847"/>
    </source>
</evidence>
<comment type="function">
    <text evidence="2">In eubacteria ppGpp (guanosine 3'-diphosphate 5'-diphosphate) is a mediator of the stringent response that coordinates a variety of cellular activities in response to changes in nutritional abundance.</text>
</comment>
<accession>A0A2V3ZW34</accession>
<dbReference type="CDD" id="cd01668">
    <property type="entry name" value="TGS_RSH"/>
    <property type="match status" value="1"/>
</dbReference>
<dbReference type="Pfam" id="PF13291">
    <property type="entry name" value="ACT_4"/>
    <property type="match status" value="1"/>
</dbReference>
<dbReference type="InterPro" id="IPR045865">
    <property type="entry name" value="ACT-like_dom_sf"/>
</dbReference>
<dbReference type="GO" id="GO:0016301">
    <property type="term" value="F:kinase activity"/>
    <property type="evidence" value="ECO:0007669"/>
    <property type="project" value="UniProtKB-KW"/>
</dbReference>
<dbReference type="NCBIfam" id="TIGR00691">
    <property type="entry name" value="spoT_relA"/>
    <property type="match status" value="1"/>
</dbReference>
<dbReference type="EMBL" id="QFLI01000006">
    <property type="protein sequence ID" value="PXX99121.1"/>
    <property type="molecule type" value="Genomic_DNA"/>
</dbReference>
<dbReference type="SUPFAM" id="SSF109604">
    <property type="entry name" value="HD-domain/PDEase-like"/>
    <property type="match status" value="1"/>
</dbReference>
<dbReference type="SUPFAM" id="SSF81301">
    <property type="entry name" value="Nucleotidyltransferase"/>
    <property type="match status" value="1"/>
</dbReference>
<dbReference type="InterPro" id="IPR002912">
    <property type="entry name" value="ACT_dom"/>
</dbReference>
<dbReference type="InterPro" id="IPR012676">
    <property type="entry name" value="TGS-like"/>
</dbReference>
<dbReference type="InterPro" id="IPR007685">
    <property type="entry name" value="RelA_SpoT"/>
</dbReference>
<dbReference type="OrthoDB" id="9805041at2"/>
<dbReference type="RefSeq" id="WP_110361515.1">
    <property type="nucleotide sequence ID" value="NZ_QFLI01000006.1"/>
</dbReference>
<dbReference type="AlphaFoldDB" id="A0A2V3ZW34"/>
<dbReference type="Pfam" id="PF19296">
    <property type="entry name" value="RelA_AH_RIS"/>
    <property type="match status" value="1"/>
</dbReference>
<dbReference type="Pfam" id="PF13328">
    <property type="entry name" value="HD_4"/>
    <property type="match status" value="1"/>
</dbReference>
<dbReference type="InterPro" id="IPR004095">
    <property type="entry name" value="TGS"/>
</dbReference>
<dbReference type="SUPFAM" id="SSF55021">
    <property type="entry name" value="ACT-like"/>
    <property type="match status" value="1"/>
</dbReference>
<keyword evidence="5" id="KW-0808">Transferase</keyword>
<organism evidence="5 6">
    <name type="scientific">Marinifilum breve</name>
    <dbReference type="NCBI Taxonomy" id="2184082"/>
    <lineage>
        <taxon>Bacteria</taxon>
        <taxon>Pseudomonadati</taxon>
        <taxon>Bacteroidota</taxon>
        <taxon>Bacteroidia</taxon>
        <taxon>Marinilabiliales</taxon>
        <taxon>Marinifilaceae</taxon>
    </lineage>
</organism>
<dbReference type="CDD" id="cd05399">
    <property type="entry name" value="NT_Rel-Spo_like"/>
    <property type="match status" value="1"/>
</dbReference>
<dbReference type="Gene3D" id="3.30.70.260">
    <property type="match status" value="1"/>
</dbReference>
<comment type="caution">
    <text evidence="5">The sequence shown here is derived from an EMBL/GenBank/DDBJ whole genome shotgun (WGS) entry which is preliminary data.</text>
</comment>
<comment type="similarity">
    <text evidence="2">Belongs to the relA/spoT family.</text>
</comment>
<dbReference type="SMART" id="SM00954">
    <property type="entry name" value="RelA_SpoT"/>
    <property type="match status" value="1"/>
</dbReference>
<dbReference type="Proteomes" id="UP000248079">
    <property type="component" value="Unassembled WGS sequence"/>
</dbReference>
<reference evidence="5 6" key="1">
    <citation type="submission" date="2018-05" db="EMBL/GenBank/DDBJ databases">
        <title>Marinifilum breve JC075T sp. nov., a marine bacterium isolated from Yongle Blue Hole in the South China Sea.</title>
        <authorList>
            <person name="Fu T."/>
        </authorList>
    </citation>
    <scope>NUCLEOTIDE SEQUENCE [LARGE SCALE GENOMIC DNA]</scope>
    <source>
        <strain evidence="5 6">JC075</strain>
    </source>
</reference>
<dbReference type="PROSITE" id="PS51880">
    <property type="entry name" value="TGS"/>
    <property type="match status" value="1"/>
</dbReference>
<dbReference type="PANTHER" id="PTHR21262">
    <property type="entry name" value="GUANOSINE-3',5'-BIS DIPHOSPHATE 3'-PYROPHOSPHOHYDROLASE"/>
    <property type="match status" value="1"/>
</dbReference>
<dbReference type="SUPFAM" id="SSF81271">
    <property type="entry name" value="TGS-like"/>
    <property type="match status" value="1"/>
</dbReference>
<proteinExistence type="inferred from homology"/>
<evidence type="ECO:0000313" key="5">
    <source>
        <dbReference type="EMBL" id="PXX99121.1"/>
    </source>
</evidence>
<dbReference type="Gene3D" id="3.30.460.10">
    <property type="entry name" value="Beta Polymerase, domain 2"/>
    <property type="match status" value="1"/>
</dbReference>
<dbReference type="PANTHER" id="PTHR21262:SF31">
    <property type="entry name" value="GTP PYROPHOSPHOKINASE"/>
    <property type="match status" value="1"/>
</dbReference>
<dbReference type="FunFam" id="1.10.3210.10:FF:000001">
    <property type="entry name" value="GTP pyrophosphokinase RelA"/>
    <property type="match status" value="1"/>
</dbReference>
<dbReference type="InterPro" id="IPR012675">
    <property type="entry name" value="Beta-grasp_dom_sf"/>
</dbReference>
<dbReference type="InterPro" id="IPR004811">
    <property type="entry name" value="RelA/Spo_fam"/>
</dbReference>
<dbReference type="Pfam" id="PF02824">
    <property type="entry name" value="TGS"/>
    <property type="match status" value="1"/>
</dbReference>
<evidence type="ECO:0000256" key="1">
    <source>
        <dbReference type="ARBA" id="ARBA00025704"/>
    </source>
</evidence>
<dbReference type="Gene3D" id="1.10.3210.10">
    <property type="entry name" value="Hypothetical protein af1432"/>
    <property type="match status" value="1"/>
</dbReference>
<dbReference type="Pfam" id="PF04607">
    <property type="entry name" value="RelA_SpoT"/>
    <property type="match status" value="1"/>
</dbReference>
<evidence type="ECO:0000313" key="6">
    <source>
        <dbReference type="Proteomes" id="UP000248079"/>
    </source>
</evidence>
<name>A0A2V3ZW34_9BACT</name>
<dbReference type="FunFam" id="3.10.20.30:FF:000002">
    <property type="entry name" value="GTP pyrophosphokinase (RelA/SpoT)"/>
    <property type="match status" value="1"/>
</dbReference>
<dbReference type="SMART" id="SM00471">
    <property type="entry name" value="HDc"/>
    <property type="match status" value="1"/>
</dbReference>